<feature type="transmembrane region" description="Helical" evidence="1">
    <location>
        <begin position="31"/>
        <end position="51"/>
    </location>
</feature>
<comment type="caution">
    <text evidence="2">The sequence shown here is derived from an EMBL/GenBank/DDBJ whole genome shotgun (WGS) entry which is preliminary data.</text>
</comment>
<keyword evidence="1" id="KW-0472">Membrane</keyword>
<keyword evidence="1" id="KW-0812">Transmembrane</keyword>
<sequence length="57" mass="6330">MNNIQWFKLILAILVIFSFSAAGVGIALKSIWVIVFSIVIGFLIMGYGISLKRKEAK</sequence>
<dbReference type="EMBL" id="JBHSDT010000008">
    <property type="protein sequence ID" value="MFC4404708.1"/>
    <property type="molecule type" value="Genomic_DNA"/>
</dbReference>
<evidence type="ECO:0000313" key="3">
    <source>
        <dbReference type="Proteomes" id="UP001595882"/>
    </source>
</evidence>
<name>A0ABV8X059_9BACI</name>
<reference evidence="3" key="1">
    <citation type="journal article" date="2019" name="Int. J. Syst. Evol. Microbiol.">
        <title>The Global Catalogue of Microorganisms (GCM) 10K type strain sequencing project: providing services to taxonomists for standard genome sequencing and annotation.</title>
        <authorList>
            <consortium name="The Broad Institute Genomics Platform"/>
            <consortium name="The Broad Institute Genome Sequencing Center for Infectious Disease"/>
            <person name="Wu L."/>
            <person name="Ma J."/>
        </authorList>
    </citation>
    <scope>NUCLEOTIDE SEQUENCE [LARGE SCALE GENOMIC DNA]</scope>
    <source>
        <strain evidence="3">CCUG 37865</strain>
    </source>
</reference>
<protein>
    <submittedName>
        <fullName evidence="2">DUF5325 family protein</fullName>
    </submittedName>
</protein>
<dbReference type="Pfam" id="PF17259">
    <property type="entry name" value="DUF5325"/>
    <property type="match status" value="1"/>
</dbReference>
<accession>A0ABV8X059</accession>
<organism evidence="2 3">
    <name type="scientific">Gracilibacillus xinjiangensis</name>
    <dbReference type="NCBI Taxonomy" id="1193282"/>
    <lineage>
        <taxon>Bacteria</taxon>
        <taxon>Bacillati</taxon>
        <taxon>Bacillota</taxon>
        <taxon>Bacilli</taxon>
        <taxon>Bacillales</taxon>
        <taxon>Bacillaceae</taxon>
        <taxon>Gracilibacillus</taxon>
    </lineage>
</organism>
<keyword evidence="1" id="KW-1133">Transmembrane helix</keyword>
<dbReference type="Proteomes" id="UP001595882">
    <property type="component" value="Unassembled WGS sequence"/>
</dbReference>
<proteinExistence type="predicted"/>
<dbReference type="InterPro" id="IPR035211">
    <property type="entry name" value="DUF5325"/>
</dbReference>
<evidence type="ECO:0000313" key="2">
    <source>
        <dbReference type="EMBL" id="MFC4404708.1"/>
    </source>
</evidence>
<evidence type="ECO:0000256" key="1">
    <source>
        <dbReference type="SAM" id="Phobius"/>
    </source>
</evidence>
<gene>
    <name evidence="2" type="ORF">ACFOY7_16690</name>
</gene>
<keyword evidence="3" id="KW-1185">Reference proteome</keyword>
<dbReference type="RefSeq" id="WP_390253611.1">
    <property type="nucleotide sequence ID" value="NZ_JBHSDT010000008.1"/>
</dbReference>